<dbReference type="SUPFAM" id="SSF56204">
    <property type="entry name" value="Hect, E3 ligase catalytic domain"/>
    <property type="match status" value="1"/>
</dbReference>
<accession>A0A6S7I599</accession>
<dbReference type="Gene3D" id="3.90.1750.10">
    <property type="entry name" value="Hect, E3 ligase catalytic domains"/>
    <property type="match status" value="1"/>
</dbReference>
<dbReference type="SMART" id="SM00119">
    <property type="entry name" value="HECTc"/>
    <property type="match status" value="1"/>
</dbReference>
<keyword evidence="5" id="KW-1185">Reference proteome</keyword>
<dbReference type="Pfam" id="PF00632">
    <property type="entry name" value="HECT"/>
    <property type="match status" value="1"/>
</dbReference>
<feature type="compositionally biased region" description="Low complexity" evidence="3">
    <location>
        <begin position="82"/>
        <end position="96"/>
    </location>
</feature>
<feature type="compositionally biased region" description="Polar residues" evidence="3">
    <location>
        <begin position="41"/>
        <end position="51"/>
    </location>
</feature>
<keyword evidence="4" id="KW-0436">Ligase</keyword>
<dbReference type="PROSITE" id="PS51140">
    <property type="entry name" value="CUE"/>
    <property type="match status" value="1"/>
</dbReference>
<feature type="region of interest" description="Disordered" evidence="3">
    <location>
        <begin position="127"/>
        <end position="149"/>
    </location>
</feature>
<dbReference type="InterPro" id="IPR003892">
    <property type="entry name" value="CUE"/>
</dbReference>
<dbReference type="InterPro" id="IPR035983">
    <property type="entry name" value="Hect_E3_ubiquitin_ligase"/>
</dbReference>
<comment type="caution">
    <text evidence="4">The sequence shown here is derived from an EMBL/GenBank/DDBJ whole genome shotgun (WGS) entry which is preliminary data.</text>
</comment>
<evidence type="ECO:0000256" key="3">
    <source>
        <dbReference type="SAM" id="MobiDB-lite"/>
    </source>
</evidence>
<dbReference type="GO" id="GO:0016874">
    <property type="term" value="F:ligase activity"/>
    <property type="evidence" value="ECO:0007669"/>
    <property type="project" value="UniProtKB-KW"/>
</dbReference>
<evidence type="ECO:0000313" key="5">
    <source>
        <dbReference type="Proteomes" id="UP001152795"/>
    </source>
</evidence>
<proteinExistence type="predicted"/>
<dbReference type="AlphaFoldDB" id="A0A6S7I599"/>
<dbReference type="EMBL" id="CACRXK020007390">
    <property type="protein sequence ID" value="CAB4012129.1"/>
    <property type="molecule type" value="Genomic_DNA"/>
</dbReference>
<dbReference type="InterPro" id="IPR000569">
    <property type="entry name" value="HECT_dom"/>
</dbReference>
<dbReference type="OrthoDB" id="5958176at2759"/>
<feature type="compositionally biased region" description="Basic residues" evidence="3">
    <location>
        <begin position="140"/>
        <end position="149"/>
    </location>
</feature>
<dbReference type="PROSITE" id="PS50237">
    <property type="entry name" value="HECT"/>
    <property type="match status" value="1"/>
</dbReference>
<evidence type="ECO:0000313" key="4">
    <source>
        <dbReference type="EMBL" id="CAB4012129.1"/>
    </source>
</evidence>
<reference evidence="4" key="1">
    <citation type="submission" date="2020-04" db="EMBL/GenBank/DDBJ databases">
        <authorList>
            <person name="Alioto T."/>
            <person name="Alioto T."/>
            <person name="Gomez Garrido J."/>
        </authorList>
    </citation>
    <scope>NUCLEOTIDE SEQUENCE</scope>
    <source>
        <strain evidence="4">A484AB</strain>
    </source>
</reference>
<feature type="region of interest" description="Disordered" evidence="3">
    <location>
        <begin position="256"/>
        <end position="275"/>
    </location>
</feature>
<gene>
    <name evidence="4" type="ORF">PACLA_8A076849</name>
</gene>
<feature type="region of interest" description="Disordered" evidence="3">
    <location>
        <begin position="41"/>
        <end position="98"/>
    </location>
</feature>
<dbReference type="Proteomes" id="UP001152795">
    <property type="component" value="Unassembled WGS sequence"/>
</dbReference>
<name>A0A6S7I599_PARCT</name>
<comment type="caution">
    <text evidence="2">Lacks conserved residue(s) required for the propagation of feature annotation.</text>
</comment>
<keyword evidence="1 2" id="KW-0833">Ubl conjugation pathway</keyword>
<dbReference type="GO" id="GO:0043130">
    <property type="term" value="F:ubiquitin binding"/>
    <property type="evidence" value="ECO:0007669"/>
    <property type="project" value="InterPro"/>
</dbReference>
<sequence>MAENRQISGNLRTALCNIAHEARNLLDNFDDRNSLAIERQLMQSTPTTTQPAREGDRERSVTAVSTNASNITHHQSRNRPDSSSSLSPPSISSVLINRSSNNPLFTNNISISRGQRRSEDVPAALRRSFPTLASKSSSKSVKKPPGKKARKCNIVHKDLILLPTSTTRTVPTHQTRCQLENDGFVIHGCPIDKSWEESDLRNQIKEWFPILEENNIDIDFVKSCYGQIVTPKLATGVKFTAARILSLSGQGSIYIRPKEDIPNEDDAGSYSPGTGTYYSDNTDIDPSNLVSINEEQDLPHNMPCSSSTSQQENIDTLQEMFPNIADDVLGHALVVHGTVDKAALSLLANTSNPLVSISDDEDDEILQHPSFLPQETTLNSILKMLEGRLSSEKEKVKVEEEDLFNDAMCYYKDPNFDARKRLRVVYEGQPAVDTGGVTRQFFTNLLNIISDMFFEDSTYKSPIYNADVVASGMMKYIGTIIVHSILQGGPGFPVFSPSVYQYLATGDFELAMKTANIGECSAHMKHFINQFIKVDNADDVQSLDQDECLNIMCECGLTETLTVQRNKMKIIQLLIIHDVIGRRKIVIDQIAEGLNTLGFREKMKDFPEMFESLFVPSAESEMSPSAVVDVLEFPEVLNEDESGIANNLQRFLLNADPSHLEKFLIFTTGSTRLPNYGLGKIKVKFNNTTAFFASACLFSITLPNQLTDQHSFTASLKAVLESSKKSFTSP</sequence>
<protein>
    <submittedName>
        <fullName evidence="4">G2 M phase-specific E3 ubiquitin- ligase-like</fullName>
    </submittedName>
</protein>
<feature type="compositionally biased region" description="Polar residues" evidence="3">
    <location>
        <begin position="62"/>
        <end position="73"/>
    </location>
</feature>
<dbReference type="GO" id="GO:0004842">
    <property type="term" value="F:ubiquitin-protein transferase activity"/>
    <property type="evidence" value="ECO:0007669"/>
    <property type="project" value="InterPro"/>
</dbReference>
<organism evidence="4 5">
    <name type="scientific">Paramuricea clavata</name>
    <name type="common">Red gorgonian</name>
    <name type="synonym">Violescent sea-whip</name>
    <dbReference type="NCBI Taxonomy" id="317549"/>
    <lineage>
        <taxon>Eukaryota</taxon>
        <taxon>Metazoa</taxon>
        <taxon>Cnidaria</taxon>
        <taxon>Anthozoa</taxon>
        <taxon>Octocorallia</taxon>
        <taxon>Malacalcyonacea</taxon>
        <taxon>Plexauridae</taxon>
        <taxon>Paramuricea</taxon>
    </lineage>
</organism>
<dbReference type="CDD" id="cd14279">
    <property type="entry name" value="CUE"/>
    <property type="match status" value="1"/>
</dbReference>
<evidence type="ECO:0000256" key="1">
    <source>
        <dbReference type="ARBA" id="ARBA00022786"/>
    </source>
</evidence>
<evidence type="ECO:0000256" key="2">
    <source>
        <dbReference type="PROSITE-ProRule" id="PRU00104"/>
    </source>
</evidence>